<comment type="function">
    <text evidence="6">Exhibits a very high intrinsic GTPase hydrolysis rate. Involved in the addition of a carboxymethylaminomethyl (cmnm) group at the wobble position (U34) of certain tRNAs, forming tRNA-cmnm(5)s(2)U34.</text>
</comment>
<dbReference type="OrthoDB" id="9805918at2"/>
<keyword evidence="6" id="KW-0378">Hydrolase</keyword>
<dbReference type="NCBIfam" id="TIGR00231">
    <property type="entry name" value="small_GTP"/>
    <property type="match status" value="1"/>
</dbReference>
<proteinExistence type="inferred from homology"/>
<name>A0A1M6T4P6_9BACL</name>
<dbReference type="InterPro" id="IPR027266">
    <property type="entry name" value="TrmE/GcvT-like"/>
</dbReference>
<organism evidence="9 10">
    <name type="scientific">Alicyclobacillus tolerans</name>
    <dbReference type="NCBI Taxonomy" id="90970"/>
    <lineage>
        <taxon>Bacteria</taxon>
        <taxon>Bacillati</taxon>
        <taxon>Bacillota</taxon>
        <taxon>Bacilli</taxon>
        <taxon>Bacillales</taxon>
        <taxon>Alicyclobacillaceae</taxon>
        <taxon>Alicyclobacillus</taxon>
    </lineage>
</organism>
<comment type="subcellular location">
    <subcellularLocation>
        <location evidence="6">Cytoplasm</location>
    </subcellularLocation>
</comment>
<dbReference type="RefSeq" id="WP_072874400.1">
    <property type="nucleotide sequence ID" value="NZ_FRAF01000015.1"/>
</dbReference>
<evidence type="ECO:0000256" key="4">
    <source>
        <dbReference type="ARBA" id="ARBA00022958"/>
    </source>
</evidence>
<dbReference type="InterPro" id="IPR018948">
    <property type="entry name" value="GTP-bd_TrmE_N"/>
</dbReference>
<keyword evidence="6" id="KW-0963">Cytoplasm</keyword>
<dbReference type="GO" id="GO:0005525">
    <property type="term" value="F:GTP binding"/>
    <property type="evidence" value="ECO:0007669"/>
    <property type="project" value="UniProtKB-UniRule"/>
</dbReference>
<evidence type="ECO:0000313" key="9">
    <source>
        <dbReference type="EMBL" id="SHK51768.1"/>
    </source>
</evidence>
<comment type="similarity">
    <text evidence="1 6 7">Belongs to the TRAFAC class TrmE-Era-EngA-EngB-Septin-like GTPase superfamily. TrmE GTPase family.</text>
</comment>
<dbReference type="Gene3D" id="1.20.120.430">
    <property type="entry name" value="tRNA modification GTPase MnmE domain 2"/>
    <property type="match status" value="1"/>
</dbReference>
<dbReference type="FunFam" id="3.40.50.300:FF:000494">
    <property type="entry name" value="tRNA modification GTPase MnmE"/>
    <property type="match status" value="1"/>
</dbReference>
<sequence length="464" mass="51794">MNVNDTIAAVATAPGESSIAVVRSSGQGVKDLIRSVFRTPSGKKAVLPTKRVIRYGFVVDPVTEEKIDECILLWMPGTKSYTAEDSCEFQVHGGFQSVNLTLNALMRSGVRIAEPGEFTKRAFLNGRIDLSQAEAVMDLIQSKTEAANKAAFSSLQGKLHNEIIRLRKQVLRLQAHVEVHLDYPEHDDEEIALVQVIQEGEQIHNRIHWLREAAVKGRILREGIKVAIVGKPNVGKSSLMNLFLGRDRAIVTDIPGTTRDVIEEYISLNGVPIKIVDTAGIRITEDLVERIGVEKSHQEMESADLILLLLDVSRPLEEEDFQLFSYTQSKRRIIVINKIDEILQWDIDEIGSSFLKKEDRVVKISIKAEKNLNDLNHEIVSSALGSQQQDFWEGALMANARQLAWLNKADESLQEAIEAASFNVTLDVIAVSLQECYKNLGWVIGEQVGEDLLDEIFSNFCLGK</sequence>
<dbReference type="GO" id="GO:0003924">
    <property type="term" value="F:GTPase activity"/>
    <property type="evidence" value="ECO:0007669"/>
    <property type="project" value="UniProtKB-UniRule"/>
</dbReference>
<feature type="binding site" evidence="6">
    <location>
        <position position="237"/>
    </location>
    <ligand>
        <name>Mg(2+)</name>
        <dbReference type="ChEBI" id="CHEBI:18420"/>
    </ligand>
</feature>
<accession>A0A1M6T4P6</accession>
<dbReference type="PANTHER" id="PTHR42714">
    <property type="entry name" value="TRNA MODIFICATION GTPASE GTPBP3"/>
    <property type="match status" value="1"/>
</dbReference>
<protein>
    <recommendedName>
        <fullName evidence="6">tRNA modification GTPase MnmE</fullName>
        <ecNumber evidence="6">3.6.-.-</ecNumber>
    </recommendedName>
</protein>
<dbReference type="InterPro" id="IPR025867">
    <property type="entry name" value="MnmE_helical"/>
</dbReference>
<evidence type="ECO:0000256" key="6">
    <source>
        <dbReference type="HAMAP-Rule" id="MF_00379"/>
    </source>
</evidence>
<evidence type="ECO:0000256" key="5">
    <source>
        <dbReference type="ARBA" id="ARBA00023134"/>
    </source>
</evidence>
<dbReference type="Gene3D" id="3.40.50.300">
    <property type="entry name" value="P-loop containing nucleotide triphosphate hydrolases"/>
    <property type="match status" value="1"/>
</dbReference>
<dbReference type="CDD" id="cd14858">
    <property type="entry name" value="TrmE_N"/>
    <property type="match status" value="1"/>
</dbReference>
<keyword evidence="3 6" id="KW-0547">Nucleotide-binding</keyword>
<dbReference type="Proteomes" id="UP000184016">
    <property type="component" value="Unassembled WGS sequence"/>
</dbReference>
<dbReference type="GO" id="GO:0002098">
    <property type="term" value="P:tRNA wobble uridine modification"/>
    <property type="evidence" value="ECO:0007669"/>
    <property type="project" value="TreeGrafter"/>
</dbReference>
<feature type="binding site" evidence="6">
    <location>
        <position position="127"/>
    </location>
    <ligand>
        <name>(6S)-5-formyl-5,6,7,8-tetrahydrofolate</name>
        <dbReference type="ChEBI" id="CHEBI:57457"/>
    </ligand>
</feature>
<dbReference type="CDD" id="cd04164">
    <property type="entry name" value="trmE"/>
    <property type="match status" value="1"/>
</dbReference>
<dbReference type="EMBL" id="FRAF01000015">
    <property type="protein sequence ID" value="SHK51768.1"/>
    <property type="molecule type" value="Genomic_DNA"/>
</dbReference>
<dbReference type="PANTHER" id="PTHR42714:SF2">
    <property type="entry name" value="TRNA MODIFICATION GTPASE GTPBP3, MITOCHONDRIAL"/>
    <property type="match status" value="1"/>
</dbReference>
<feature type="binding site" evidence="6">
    <location>
        <position position="254"/>
    </location>
    <ligand>
        <name>K(+)</name>
        <dbReference type="ChEBI" id="CHEBI:29103"/>
    </ligand>
</feature>
<keyword evidence="5 6" id="KW-0342">GTP-binding</keyword>
<evidence type="ECO:0000256" key="1">
    <source>
        <dbReference type="ARBA" id="ARBA00011043"/>
    </source>
</evidence>
<comment type="caution">
    <text evidence="6">Lacks conserved residue(s) required for the propagation of feature annotation.</text>
</comment>
<dbReference type="PROSITE" id="PS51709">
    <property type="entry name" value="G_TRME"/>
    <property type="match status" value="1"/>
</dbReference>
<dbReference type="InterPro" id="IPR027417">
    <property type="entry name" value="P-loop_NTPase"/>
</dbReference>
<keyword evidence="2 6" id="KW-0819">tRNA processing</keyword>
<dbReference type="Gene3D" id="3.30.1360.120">
    <property type="entry name" value="Probable tRNA modification gtpase trme, domain 1"/>
    <property type="match status" value="1"/>
</dbReference>
<dbReference type="Pfam" id="PF01926">
    <property type="entry name" value="MMR_HSR1"/>
    <property type="match status" value="1"/>
</dbReference>
<dbReference type="InterPro" id="IPR027368">
    <property type="entry name" value="MnmE_dom2"/>
</dbReference>
<feature type="binding site" evidence="6">
    <location>
        <position position="464"/>
    </location>
    <ligand>
        <name>(6S)-5-formyl-5,6,7,8-tetrahydrofolate</name>
        <dbReference type="ChEBI" id="CHEBI:57457"/>
    </ligand>
</feature>
<feature type="binding site" evidence="6">
    <location>
        <begin position="233"/>
        <end position="238"/>
    </location>
    <ligand>
        <name>GTP</name>
        <dbReference type="ChEBI" id="CHEBI:37565"/>
    </ligand>
</feature>
<gene>
    <name evidence="6" type="primary">mnmE</name>
    <name evidence="6" type="synonym">trmE</name>
    <name evidence="9" type="ORF">SAMN05443507_11566</name>
</gene>
<feature type="binding site" evidence="6">
    <location>
        <position position="23"/>
    </location>
    <ligand>
        <name>(6S)-5-formyl-5,6,7,8-tetrahydrofolate</name>
        <dbReference type="ChEBI" id="CHEBI:57457"/>
    </ligand>
</feature>
<dbReference type="InterPro" id="IPR004520">
    <property type="entry name" value="GTPase_MnmE"/>
</dbReference>
<evidence type="ECO:0000256" key="2">
    <source>
        <dbReference type="ARBA" id="ARBA00022694"/>
    </source>
</evidence>
<dbReference type="SUPFAM" id="SSF52540">
    <property type="entry name" value="P-loop containing nucleoside triphosphate hydrolases"/>
    <property type="match status" value="1"/>
</dbReference>
<feature type="domain" description="TrmE-type G" evidence="8">
    <location>
        <begin position="223"/>
        <end position="384"/>
    </location>
</feature>
<feature type="binding site" evidence="6">
    <location>
        <position position="252"/>
    </location>
    <ligand>
        <name>K(+)</name>
        <dbReference type="ChEBI" id="CHEBI:29103"/>
    </ligand>
</feature>
<keyword evidence="6" id="KW-0479">Metal-binding</keyword>
<dbReference type="InterPro" id="IPR031168">
    <property type="entry name" value="G_TrmE"/>
</dbReference>
<dbReference type="HAMAP" id="MF_00379">
    <property type="entry name" value="GTPase_MnmE"/>
    <property type="match status" value="1"/>
</dbReference>
<feature type="binding site" evidence="6">
    <location>
        <begin position="252"/>
        <end position="258"/>
    </location>
    <ligand>
        <name>GTP</name>
        <dbReference type="ChEBI" id="CHEBI:37565"/>
    </ligand>
</feature>
<reference evidence="10" key="1">
    <citation type="submission" date="2016-11" db="EMBL/GenBank/DDBJ databases">
        <authorList>
            <person name="Varghese N."/>
            <person name="Submissions S."/>
        </authorList>
    </citation>
    <scope>NUCLEOTIDE SEQUENCE [LARGE SCALE GENOMIC DNA]</scope>
    <source>
        <strain evidence="10">USBA-503</strain>
    </source>
</reference>
<evidence type="ECO:0000313" key="10">
    <source>
        <dbReference type="Proteomes" id="UP000184016"/>
    </source>
</evidence>
<keyword evidence="10" id="KW-1185">Reference proteome</keyword>
<evidence type="ECO:0000256" key="3">
    <source>
        <dbReference type="ARBA" id="ARBA00022741"/>
    </source>
</evidence>
<feature type="binding site" evidence="6">
    <location>
        <position position="258"/>
    </location>
    <ligand>
        <name>Mg(2+)</name>
        <dbReference type="ChEBI" id="CHEBI:18420"/>
    </ligand>
</feature>
<dbReference type="STRING" id="1830138.SAMN05443507_11566"/>
<feature type="binding site" evidence="6">
    <location>
        <begin position="277"/>
        <end position="280"/>
    </location>
    <ligand>
        <name>GTP</name>
        <dbReference type="ChEBI" id="CHEBI:37565"/>
    </ligand>
</feature>
<dbReference type="GO" id="GO:0030488">
    <property type="term" value="P:tRNA methylation"/>
    <property type="evidence" value="ECO:0007669"/>
    <property type="project" value="TreeGrafter"/>
</dbReference>
<feature type="binding site" evidence="6">
    <location>
        <position position="257"/>
    </location>
    <ligand>
        <name>K(+)</name>
        <dbReference type="ChEBI" id="CHEBI:29103"/>
    </ligand>
</feature>
<dbReference type="GO" id="GO:0005829">
    <property type="term" value="C:cytosol"/>
    <property type="evidence" value="ECO:0007669"/>
    <property type="project" value="TreeGrafter"/>
</dbReference>
<dbReference type="GO" id="GO:0046872">
    <property type="term" value="F:metal ion binding"/>
    <property type="evidence" value="ECO:0007669"/>
    <property type="project" value="UniProtKB-KW"/>
</dbReference>
<keyword evidence="6" id="KW-0460">Magnesium</keyword>
<dbReference type="Pfam" id="PF10396">
    <property type="entry name" value="TrmE_N"/>
    <property type="match status" value="1"/>
</dbReference>
<dbReference type="NCBIfam" id="TIGR00450">
    <property type="entry name" value="mnmE_trmE_thdF"/>
    <property type="match status" value="1"/>
</dbReference>
<dbReference type="InterPro" id="IPR005225">
    <property type="entry name" value="Small_GTP-bd"/>
</dbReference>
<keyword evidence="4 6" id="KW-0630">Potassium</keyword>
<evidence type="ECO:0000259" key="8">
    <source>
        <dbReference type="PROSITE" id="PS51709"/>
    </source>
</evidence>
<feature type="binding site" evidence="6">
    <location>
        <position position="88"/>
    </location>
    <ligand>
        <name>(6S)-5-formyl-5,6,7,8-tetrahydrofolate</name>
        <dbReference type="ChEBI" id="CHEBI:57457"/>
    </ligand>
</feature>
<dbReference type="EC" id="3.6.-.-" evidence="6"/>
<feature type="binding site" evidence="6">
    <location>
        <position position="233"/>
    </location>
    <ligand>
        <name>K(+)</name>
        <dbReference type="ChEBI" id="CHEBI:29103"/>
    </ligand>
</feature>
<dbReference type="Pfam" id="PF12631">
    <property type="entry name" value="MnmE_helical"/>
    <property type="match status" value="1"/>
</dbReference>
<dbReference type="AlphaFoldDB" id="A0A1M6T4P6"/>
<dbReference type="NCBIfam" id="NF003661">
    <property type="entry name" value="PRK05291.1-3"/>
    <property type="match status" value="1"/>
</dbReference>
<comment type="subunit">
    <text evidence="6">Homodimer. Heterotetramer of two MnmE and two MnmG subunits.</text>
</comment>
<dbReference type="InterPro" id="IPR006073">
    <property type="entry name" value="GTP-bd"/>
</dbReference>
<evidence type="ECO:0000256" key="7">
    <source>
        <dbReference type="RuleBase" id="RU003313"/>
    </source>
</evidence>
<comment type="cofactor">
    <cofactor evidence="6">
        <name>K(+)</name>
        <dbReference type="ChEBI" id="CHEBI:29103"/>
    </cofactor>
    <text evidence="6">Binds 1 potassium ion per subunit.</text>
</comment>